<name>A0A1I7WR63_HETBA</name>
<organism evidence="1 2">
    <name type="scientific">Heterorhabditis bacteriophora</name>
    <name type="common">Entomopathogenic nematode worm</name>
    <dbReference type="NCBI Taxonomy" id="37862"/>
    <lineage>
        <taxon>Eukaryota</taxon>
        <taxon>Metazoa</taxon>
        <taxon>Ecdysozoa</taxon>
        <taxon>Nematoda</taxon>
        <taxon>Chromadorea</taxon>
        <taxon>Rhabditida</taxon>
        <taxon>Rhabditina</taxon>
        <taxon>Rhabditomorpha</taxon>
        <taxon>Strongyloidea</taxon>
        <taxon>Heterorhabditidae</taxon>
        <taxon>Heterorhabditis</taxon>
    </lineage>
</organism>
<sequence length="25" mass="3123">MPINMKIFLKHCIPKYKRKKELIIH</sequence>
<evidence type="ECO:0000313" key="2">
    <source>
        <dbReference type="WBParaSite" id="Hba_07594"/>
    </source>
</evidence>
<accession>A0A1I7WR63</accession>
<proteinExistence type="predicted"/>
<dbReference type="WBParaSite" id="Hba_07594">
    <property type="protein sequence ID" value="Hba_07594"/>
    <property type="gene ID" value="Hba_07594"/>
</dbReference>
<evidence type="ECO:0000313" key="1">
    <source>
        <dbReference type="Proteomes" id="UP000095283"/>
    </source>
</evidence>
<reference evidence="2" key="1">
    <citation type="submission" date="2016-11" db="UniProtKB">
        <authorList>
            <consortium name="WormBaseParasite"/>
        </authorList>
    </citation>
    <scope>IDENTIFICATION</scope>
</reference>
<keyword evidence="1" id="KW-1185">Reference proteome</keyword>
<dbReference type="AlphaFoldDB" id="A0A1I7WR63"/>
<protein>
    <submittedName>
        <fullName evidence="2">Uncharacterized protein</fullName>
    </submittedName>
</protein>
<dbReference type="Proteomes" id="UP000095283">
    <property type="component" value="Unplaced"/>
</dbReference>